<dbReference type="InterPro" id="IPR013324">
    <property type="entry name" value="RNA_pol_sigma_r3/r4-like"/>
</dbReference>
<dbReference type="RefSeq" id="WP_071506855.1">
    <property type="nucleotide sequence ID" value="NZ_MORL01000089.1"/>
</dbReference>
<feature type="domain" description="RNA polymerase sigma-70 region 2" evidence="5">
    <location>
        <begin position="27"/>
        <end position="88"/>
    </location>
</feature>
<dbReference type="InterPro" id="IPR013249">
    <property type="entry name" value="RNA_pol_sigma70_r4_t2"/>
</dbReference>
<dbReference type="InterPro" id="IPR007627">
    <property type="entry name" value="RNA_pol_sigma70_r2"/>
</dbReference>
<dbReference type="InterPro" id="IPR014284">
    <property type="entry name" value="RNA_pol_sigma-70_dom"/>
</dbReference>
<reference evidence="7 8" key="1">
    <citation type="submission" date="2016-10" db="EMBL/GenBank/DDBJ databases">
        <title>Arsenicibacter rosenii gen. nov., sp. nov., an efficient arsenic-methylating bacterium isolated from an arsenic-contaminated paddy soil.</title>
        <authorList>
            <person name="Huang K."/>
        </authorList>
    </citation>
    <scope>NUCLEOTIDE SEQUENCE [LARGE SCALE GENOMIC DNA]</scope>
    <source>
        <strain evidence="7 8">SM-1</strain>
    </source>
</reference>
<name>A0A1S2VB32_9BACT</name>
<dbReference type="Gene3D" id="1.10.10.10">
    <property type="entry name" value="Winged helix-like DNA-binding domain superfamily/Winged helix DNA-binding domain"/>
    <property type="match status" value="1"/>
</dbReference>
<dbReference type="GO" id="GO:0003677">
    <property type="term" value="F:DNA binding"/>
    <property type="evidence" value="ECO:0007669"/>
    <property type="project" value="InterPro"/>
</dbReference>
<dbReference type="EMBL" id="MORL01000089">
    <property type="protein sequence ID" value="OIN55515.1"/>
    <property type="molecule type" value="Genomic_DNA"/>
</dbReference>
<dbReference type="Proteomes" id="UP000181790">
    <property type="component" value="Unassembled WGS sequence"/>
</dbReference>
<protein>
    <submittedName>
        <fullName evidence="7">RNA polymerase sigma-70 factor</fullName>
    </submittedName>
</protein>
<gene>
    <name evidence="7" type="ORF">BLX24_29850</name>
</gene>
<keyword evidence="2" id="KW-0805">Transcription regulation</keyword>
<dbReference type="InterPro" id="IPR036388">
    <property type="entry name" value="WH-like_DNA-bd_sf"/>
</dbReference>
<dbReference type="InterPro" id="IPR013325">
    <property type="entry name" value="RNA_pol_sigma_r2"/>
</dbReference>
<proteinExistence type="inferred from homology"/>
<dbReference type="SUPFAM" id="SSF88946">
    <property type="entry name" value="Sigma2 domain of RNA polymerase sigma factors"/>
    <property type="match status" value="1"/>
</dbReference>
<evidence type="ECO:0000256" key="1">
    <source>
        <dbReference type="ARBA" id="ARBA00010641"/>
    </source>
</evidence>
<dbReference type="OrthoDB" id="679904at2"/>
<dbReference type="NCBIfam" id="TIGR02937">
    <property type="entry name" value="sigma70-ECF"/>
    <property type="match status" value="1"/>
</dbReference>
<keyword evidence="4" id="KW-0804">Transcription</keyword>
<dbReference type="Gene3D" id="1.10.1740.10">
    <property type="match status" value="1"/>
</dbReference>
<evidence type="ECO:0000256" key="4">
    <source>
        <dbReference type="ARBA" id="ARBA00023163"/>
    </source>
</evidence>
<comment type="similarity">
    <text evidence="1">Belongs to the sigma-70 factor family. ECF subfamily.</text>
</comment>
<dbReference type="AlphaFoldDB" id="A0A1S2VB32"/>
<accession>A0A1S2VB32</accession>
<sequence length="197" mass="23725">MRYTALTDELLLVELRNDDEQAFREIYLRYWKKLYHLACRKIESVEVVEELVQDVFLNLWERRATARINHLEAYLTTAIRYTVINHIKTLIVHDKFLDHSLRYSSGSVNSTDEQVDLDDLMLRMEVALHELPEKTRQVFRLNRIEYKSVKEVATQLNMPQRTVEYHLHLAIRSLKVLLRDFLVIILTQKFYHYFDNK</sequence>
<evidence type="ECO:0000259" key="5">
    <source>
        <dbReference type="Pfam" id="PF04542"/>
    </source>
</evidence>
<dbReference type="PANTHER" id="PTHR43133:SF46">
    <property type="entry name" value="RNA POLYMERASE SIGMA-70 FACTOR ECF SUBFAMILY"/>
    <property type="match status" value="1"/>
</dbReference>
<dbReference type="SUPFAM" id="SSF88659">
    <property type="entry name" value="Sigma3 and sigma4 domains of RNA polymerase sigma factors"/>
    <property type="match status" value="1"/>
</dbReference>
<evidence type="ECO:0000313" key="7">
    <source>
        <dbReference type="EMBL" id="OIN55515.1"/>
    </source>
</evidence>
<dbReference type="GO" id="GO:0006352">
    <property type="term" value="P:DNA-templated transcription initiation"/>
    <property type="evidence" value="ECO:0007669"/>
    <property type="project" value="InterPro"/>
</dbReference>
<evidence type="ECO:0000313" key="8">
    <source>
        <dbReference type="Proteomes" id="UP000181790"/>
    </source>
</evidence>
<keyword evidence="3" id="KW-0731">Sigma factor</keyword>
<dbReference type="InterPro" id="IPR039425">
    <property type="entry name" value="RNA_pol_sigma-70-like"/>
</dbReference>
<keyword evidence="8" id="KW-1185">Reference proteome</keyword>
<evidence type="ECO:0000256" key="2">
    <source>
        <dbReference type="ARBA" id="ARBA00023015"/>
    </source>
</evidence>
<dbReference type="PANTHER" id="PTHR43133">
    <property type="entry name" value="RNA POLYMERASE ECF-TYPE SIGMA FACTO"/>
    <property type="match status" value="1"/>
</dbReference>
<feature type="domain" description="RNA polymerase sigma factor 70 region 4 type 2" evidence="6">
    <location>
        <begin position="123"/>
        <end position="174"/>
    </location>
</feature>
<dbReference type="Pfam" id="PF04542">
    <property type="entry name" value="Sigma70_r2"/>
    <property type="match status" value="1"/>
</dbReference>
<evidence type="ECO:0000259" key="6">
    <source>
        <dbReference type="Pfam" id="PF08281"/>
    </source>
</evidence>
<evidence type="ECO:0000256" key="3">
    <source>
        <dbReference type="ARBA" id="ARBA00023082"/>
    </source>
</evidence>
<organism evidence="7 8">
    <name type="scientific">Arsenicibacter rosenii</name>
    <dbReference type="NCBI Taxonomy" id="1750698"/>
    <lineage>
        <taxon>Bacteria</taxon>
        <taxon>Pseudomonadati</taxon>
        <taxon>Bacteroidota</taxon>
        <taxon>Cytophagia</taxon>
        <taxon>Cytophagales</taxon>
        <taxon>Spirosomataceae</taxon>
        <taxon>Arsenicibacter</taxon>
    </lineage>
</organism>
<comment type="caution">
    <text evidence="7">The sequence shown here is derived from an EMBL/GenBank/DDBJ whole genome shotgun (WGS) entry which is preliminary data.</text>
</comment>
<dbReference type="Pfam" id="PF08281">
    <property type="entry name" value="Sigma70_r4_2"/>
    <property type="match status" value="1"/>
</dbReference>
<dbReference type="GO" id="GO:0016987">
    <property type="term" value="F:sigma factor activity"/>
    <property type="evidence" value="ECO:0007669"/>
    <property type="project" value="UniProtKB-KW"/>
</dbReference>